<evidence type="ECO:0000313" key="1">
    <source>
        <dbReference type="EMBL" id="NOH48841.1"/>
    </source>
</evidence>
<protein>
    <submittedName>
        <fullName evidence="1">Ribonuclease regulator</fullName>
    </submittedName>
</protein>
<dbReference type="SUPFAM" id="SSF56935">
    <property type="entry name" value="Porins"/>
    <property type="match status" value="1"/>
</dbReference>
<dbReference type="InterPro" id="IPR016895">
    <property type="entry name" value="UCP028680"/>
</dbReference>
<dbReference type="EMBL" id="VTYN01000011">
    <property type="protein sequence ID" value="NOH48841.1"/>
    <property type="molecule type" value="Genomic_DNA"/>
</dbReference>
<sequence>MVMMKVLLCLLVLVLPAISLANTLPPLPGKTAPSPHKLFISSENYQNDSFDVWNIDGGYAYELLDSVDLYVGARVNNSPTQNQSGFLSGISYQYNDRVTLKSTVRSYKAESADGIKEDDSSLAAEVSSRVKITDNLDIHATLDYQDWQQGFEVGLGFRF</sequence>
<evidence type="ECO:0000313" key="2">
    <source>
        <dbReference type="Proteomes" id="UP000572072"/>
    </source>
</evidence>
<name>A0A7Y3Z966_9VIBR</name>
<dbReference type="Proteomes" id="UP000572072">
    <property type="component" value="Unassembled WGS sequence"/>
</dbReference>
<dbReference type="PIRSF" id="PIRSF028680">
    <property type="entry name" value="UCP028680"/>
    <property type="match status" value="1"/>
</dbReference>
<gene>
    <name evidence="1" type="ORF">F0262_12335</name>
</gene>
<accession>A0A7Y3Z966</accession>
<comment type="caution">
    <text evidence="1">The sequence shown here is derived from an EMBL/GenBank/DDBJ whole genome shotgun (WGS) entry which is preliminary data.</text>
</comment>
<organism evidence="1 2">
    <name type="scientific">Vibrio rotiferianus</name>
    <dbReference type="NCBI Taxonomy" id="190895"/>
    <lineage>
        <taxon>Bacteria</taxon>
        <taxon>Pseudomonadati</taxon>
        <taxon>Pseudomonadota</taxon>
        <taxon>Gammaproteobacteria</taxon>
        <taxon>Vibrionales</taxon>
        <taxon>Vibrionaceae</taxon>
        <taxon>Vibrio</taxon>
    </lineage>
</organism>
<reference evidence="1 2" key="1">
    <citation type="submission" date="2019-08" db="EMBL/GenBank/DDBJ databases">
        <title>Draft genome sequencing and comparative genomics of hatchery-associated Vibrios.</title>
        <authorList>
            <person name="Kehlet-Delgado H."/>
            <person name="Mueller R.S."/>
        </authorList>
    </citation>
    <scope>NUCLEOTIDE SEQUENCE [LARGE SCALE GENOMIC DNA]</scope>
    <source>
        <strain evidence="1 2">00-78-3</strain>
    </source>
</reference>
<dbReference type="AlphaFoldDB" id="A0A7Y3Z966"/>
<proteinExistence type="predicted"/>
<dbReference type="OrthoDB" id="5902984at2"/>